<feature type="compositionally biased region" description="Polar residues" evidence="1">
    <location>
        <begin position="338"/>
        <end position="352"/>
    </location>
</feature>
<protein>
    <recommendedName>
        <fullName evidence="2">PH domain-containing protein</fullName>
    </recommendedName>
</protein>
<feature type="compositionally biased region" description="Basic and acidic residues" evidence="1">
    <location>
        <begin position="473"/>
        <end position="485"/>
    </location>
</feature>
<feature type="compositionally biased region" description="Gly residues" evidence="1">
    <location>
        <begin position="274"/>
        <end position="287"/>
    </location>
</feature>
<feature type="compositionally biased region" description="Low complexity" evidence="1">
    <location>
        <begin position="1209"/>
        <end position="1237"/>
    </location>
</feature>
<dbReference type="Gene3D" id="2.30.29.30">
    <property type="entry name" value="Pleckstrin-homology domain (PH domain)/Phosphotyrosine-binding domain (PTB)"/>
    <property type="match status" value="1"/>
</dbReference>
<feature type="compositionally biased region" description="Polar residues" evidence="1">
    <location>
        <begin position="526"/>
        <end position="536"/>
    </location>
</feature>
<sequence length="1603" mass="168474">MHTSDGGASAPSSFPTVPSSSGNSKPRTRPPPLAALPLGAAVALDIDDDSNAPPLSPAVVLSPSTPDFPTGQLALPDVHELLVPARELPRAMTPPPTQLVNEALVVEEEEVLAAEEDEDEQAQETEVEGARRVRHSLMLLDSKLAEIQSLGFGAVAQEQTDQVPGPNATLPADLSMHSLASFTTATTTTSSEDAFDIADFPAVDPLDSSYEIDPSTVPRPRSRSSTVMAFPAPPALSSLPGTARPSVSTDAGDEQVFEQLAQLGQRESVQGLGLFSGGGNEPTGASGGRSSRSSSVSESSTLSDKSFDASTLASSAANTSCGPRDVEEFPADLPLPSQAASWFATSPPTSTPRALPSSIDPVYAADSRGPVHPALAGLFEDLGASTTGQNGLARRPSPTATQYSARSSSLPSQRSRSSSRAAPSPSPSPREDVAPWVVSPPPPITDTTFVTSPELATQELEVLADEPLTPAPPRKDSIASEERSPKVPVSPAASFGKTLRRLSSFGLLKKRKSEAILRDSAGSGNGASSVEPQQPRTPLLSKRKSEAALSALLRSSQTASGADKENSSTRRPASPHPTQTPKLARRSVSTPKLAAKFAASAPSPRGEVPRPPLPTSPATFAGMSPTPPFASRQRTSSFSEGEQFGTGRLKKRLSTLFSSGGRATPDEAVPPVPPTPQEHVAGTKTRAPAPTGIDIARANNGVIKEVSEPSSACTLEIASPAHPASVFSEDLPSTSSPATSAFPTPSRPAFVVSAAQDKPLPVPLPTSPLSAPADQQGFMFPPMPDVAQDPRLSLYSFMRSTDDLAQQKPPTAVEQPATVFPSTRLVQERSSARQRAGEGRSSTTLAVEHALPWDRPPSPMAFPPQDIIAFPVRLQPELQGALPSTAPLSTSPSTLHSVASDEEREDESEDEYGSNTDDSDEDDKPLGVVVPGALTAQKSLRLTAAKKSRSERKAREAQDAARGEQRKAQPSRSKRREDPFELEHAAAMVSTPPTSFDGHAGGAPIASSSQTGALPRHVRPPLSPIASASTVTTVQSAGHDALLPQSDESLERRSGSDAMRRSPSTPLDPMVADSALTIDSPELERQALPRPARTPFSLPSPKRESRQPSRSRSRKPEGMNVATSAAPLASAPTEAPLRSPIALGAPPIPTFRPPLVPATSSSSVTHAAAPAFDRRPSLATRSSSSPTTSPAGTPSLSRRPSLHPDLHPSSAMKRQASSSSVVSSSAALSRSGTLSAGTRSRSTTLSNAHPPPPAAVETRVYVDASCEQFVRVSVTDKTLAGEVVAFAKAKGALAKDTPGMVEGGWALWEAWRSTGIERPVREYELIADVTKSWDQEGNALFFRRTTMWPILSAHARPHPPAPKSGAVQLEVKKGKWSKRFLTLKDGTLSYSKAEKGKDATVLCQLSNFDVFLVSAEQANRLKAPKPFVFALKSRLTRAHFEETSEWCHFLATKTPEEAASWVKCITEAGNAFARIREQAVLGASSPASPTSSAFPAVSLLASAGFTASDSVPPVPPVHATSSTPRNPPSRPIPPSLVQRAYTAPLPPAPAGGAPGASLSRAGTVAKPDARQWGAMGQDERQEWLSASERAAKQAKQPLLDLSR</sequence>
<dbReference type="OrthoDB" id="43122at2759"/>
<feature type="compositionally biased region" description="Low complexity" evidence="1">
    <location>
        <begin position="288"/>
        <end position="320"/>
    </location>
</feature>
<feature type="compositionally biased region" description="Low complexity" evidence="1">
    <location>
        <begin position="547"/>
        <end position="556"/>
    </location>
</feature>
<dbReference type="SMART" id="SM00233">
    <property type="entry name" value="PH"/>
    <property type="match status" value="1"/>
</dbReference>
<accession>A0A5C5FWU9</accession>
<feature type="domain" description="PH" evidence="2">
    <location>
        <begin position="1360"/>
        <end position="1470"/>
    </location>
</feature>
<reference evidence="3 4" key="1">
    <citation type="submission" date="2019-03" db="EMBL/GenBank/DDBJ databases">
        <title>Rhodosporidium diobovatum UCD-FST 08-225 genome sequencing, assembly, and annotation.</title>
        <authorList>
            <person name="Fakankun I.U."/>
            <person name="Fristensky B."/>
            <person name="Levin D.B."/>
        </authorList>
    </citation>
    <scope>NUCLEOTIDE SEQUENCE [LARGE SCALE GENOMIC DNA]</scope>
    <source>
        <strain evidence="3 4">UCD-FST 08-225</strain>
    </source>
</reference>
<feature type="compositionally biased region" description="Pro residues" evidence="1">
    <location>
        <begin position="1525"/>
        <end position="1534"/>
    </location>
</feature>
<dbReference type="InterPro" id="IPR001849">
    <property type="entry name" value="PH_domain"/>
</dbReference>
<dbReference type="Gene3D" id="3.10.20.90">
    <property type="entry name" value="Phosphatidylinositol 3-kinase Catalytic Subunit, Chain A, domain 1"/>
    <property type="match status" value="1"/>
</dbReference>
<feature type="region of interest" description="Disordered" evidence="1">
    <location>
        <begin position="205"/>
        <end position="251"/>
    </location>
</feature>
<dbReference type="CDD" id="cd17113">
    <property type="entry name" value="RA_ARAPs"/>
    <property type="match status" value="1"/>
</dbReference>
<keyword evidence="4" id="KW-1185">Reference proteome</keyword>
<feature type="region of interest" description="Disordered" evidence="1">
    <location>
        <begin position="271"/>
        <end position="492"/>
    </location>
</feature>
<dbReference type="Proteomes" id="UP000311382">
    <property type="component" value="Unassembled WGS sequence"/>
</dbReference>
<feature type="region of interest" description="Disordered" evidence="1">
    <location>
        <begin position="1514"/>
        <end position="1603"/>
    </location>
</feature>
<feature type="region of interest" description="Disordered" evidence="1">
    <location>
        <begin position="1"/>
        <end position="36"/>
    </location>
</feature>
<dbReference type="SUPFAM" id="SSF50729">
    <property type="entry name" value="PH domain-like"/>
    <property type="match status" value="1"/>
</dbReference>
<feature type="region of interest" description="Disordered" evidence="1">
    <location>
        <begin position="880"/>
        <end position="1254"/>
    </location>
</feature>
<feature type="compositionally biased region" description="Polar residues" evidence="1">
    <location>
        <begin position="10"/>
        <end position="25"/>
    </location>
</feature>
<dbReference type="CDD" id="cd00821">
    <property type="entry name" value="PH"/>
    <property type="match status" value="1"/>
</dbReference>
<name>A0A5C5FWU9_9BASI</name>
<feature type="compositionally biased region" description="Basic and acidic residues" evidence="1">
    <location>
        <begin position="1049"/>
        <end position="1060"/>
    </location>
</feature>
<feature type="compositionally biased region" description="Low complexity" evidence="1">
    <location>
        <begin position="881"/>
        <end position="895"/>
    </location>
</feature>
<feature type="compositionally biased region" description="Polar residues" evidence="1">
    <location>
        <begin position="1026"/>
        <end position="1036"/>
    </location>
</feature>
<evidence type="ECO:0000259" key="2">
    <source>
        <dbReference type="PROSITE" id="PS50003"/>
    </source>
</evidence>
<feature type="region of interest" description="Disordered" evidence="1">
    <location>
        <begin position="510"/>
        <end position="693"/>
    </location>
</feature>
<evidence type="ECO:0000256" key="1">
    <source>
        <dbReference type="SAM" id="MobiDB-lite"/>
    </source>
</evidence>
<feature type="compositionally biased region" description="Basic and acidic residues" evidence="1">
    <location>
        <begin position="951"/>
        <end position="967"/>
    </location>
</feature>
<dbReference type="SUPFAM" id="SSF54236">
    <property type="entry name" value="Ubiquitin-like"/>
    <property type="match status" value="1"/>
</dbReference>
<feature type="compositionally biased region" description="Pro residues" evidence="1">
    <location>
        <begin position="1146"/>
        <end position="1156"/>
    </location>
</feature>
<feature type="region of interest" description="Disordered" evidence="1">
    <location>
        <begin position="45"/>
        <end position="64"/>
    </location>
</feature>
<dbReference type="EMBL" id="SOZI01000045">
    <property type="protein sequence ID" value="TNY21363.1"/>
    <property type="molecule type" value="Genomic_DNA"/>
</dbReference>
<feature type="compositionally biased region" description="Low complexity" evidence="1">
    <location>
        <begin position="404"/>
        <end position="423"/>
    </location>
</feature>
<proteinExistence type="predicted"/>
<dbReference type="PROSITE" id="PS50003">
    <property type="entry name" value="PH_DOMAIN"/>
    <property type="match status" value="1"/>
</dbReference>
<gene>
    <name evidence="3" type="ORF">DMC30DRAFT_204290</name>
</gene>
<dbReference type="InterPro" id="IPR029071">
    <property type="entry name" value="Ubiquitin-like_domsf"/>
</dbReference>
<organism evidence="3 4">
    <name type="scientific">Rhodotorula diobovata</name>
    <dbReference type="NCBI Taxonomy" id="5288"/>
    <lineage>
        <taxon>Eukaryota</taxon>
        <taxon>Fungi</taxon>
        <taxon>Dikarya</taxon>
        <taxon>Basidiomycota</taxon>
        <taxon>Pucciniomycotina</taxon>
        <taxon>Microbotryomycetes</taxon>
        <taxon>Sporidiobolales</taxon>
        <taxon>Sporidiobolaceae</taxon>
        <taxon>Rhodotorula</taxon>
    </lineage>
</organism>
<evidence type="ECO:0000313" key="3">
    <source>
        <dbReference type="EMBL" id="TNY21363.1"/>
    </source>
</evidence>
<dbReference type="Pfam" id="PF00169">
    <property type="entry name" value="PH"/>
    <property type="match status" value="1"/>
</dbReference>
<feature type="compositionally biased region" description="Low complexity" evidence="1">
    <location>
        <begin position="1122"/>
        <end position="1137"/>
    </location>
</feature>
<feature type="region of interest" description="Disordered" evidence="1">
    <location>
        <begin position="823"/>
        <end position="864"/>
    </location>
</feature>
<dbReference type="STRING" id="5288.A0A5C5FWU9"/>
<feature type="compositionally biased region" description="Acidic residues" evidence="1">
    <location>
        <begin position="900"/>
        <end position="923"/>
    </location>
</feature>
<feature type="compositionally biased region" description="Low complexity" evidence="1">
    <location>
        <begin position="214"/>
        <end position="227"/>
    </location>
</feature>
<dbReference type="InterPro" id="IPR011993">
    <property type="entry name" value="PH-like_dom_sf"/>
</dbReference>
<feature type="compositionally biased region" description="Polar residues" evidence="1">
    <location>
        <begin position="445"/>
        <end position="455"/>
    </location>
</feature>
<feature type="compositionally biased region" description="Polar residues" evidence="1">
    <location>
        <begin position="1238"/>
        <end position="1247"/>
    </location>
</feature>
<comment type="caution">
    <text evidence="3">The sequence shown here is derived from an EMBL/GenBank/DDBJ whole genome shotgun (WGS) entry which is preliminary data.</text>
</comment>
<feature type="compositionally biased region" description="Low complexity" evidence="1">
    <location>
        <begin position="1157"/>
        <end position="1197"/>
    </location>
</feature>
<evidence type="ECO:0000313" key="4">
    <source>
        <dbReference type="Proteomes" id="UP000311382"/>
    </source>
</evidence>
<feature type="compositionally biased region" description="Basic and acidic residues" evidence="1">
    <location>
        <begin position="826"/>
        <end position="838"/>
    </location>
</feature>
<feature type="compositionally biased region" description="Basic and acidic residues" evidence="1">
    <location>
        <begin position="975"/>
        <end position="984"/>
    </location>
</feature>